<evidence type="ECO:0008006" key="5">
    <source>
        <dbReference type="Google" id="ProtNLM"/>
    </source>
</evidence>
<keyword evidence="4" id="KW-1185">Reference proteome</keyword>
<accession>A0A8J5UJJ0</accession>
<feature type="compositionally biased region" description="Acidic residues" evidence="1">
    <location>
        <begin position="496"/>
        <end position="505"/>
    </location>
</feature>
<dbReference type="AlphaFoldDB" id="A0A8J5UJJ0"/>
<dbReference type="Proteomes" id="UP000694255">
    <property type="component" value="Unassembled WGS sequence"/>
</dbReference>
<organism evidence="3 4">
    <name type="scientific">[Candida] subhashii</name>
    <dbReference type="NCBI Taxonomy" id="561895"/>
    <lineage>
        <taxon>Eukaryota</taxon>
        <taxon>Fungi</taxon>
        <taxon>Dikarya</taxon>
        <taxon>Ascomycota</taxon>
        <taxon>Saccharomycotina</taxon>
        <taxon>Pichiomycetes</taxon>
        <taxon>Debaryomycetaceae</taxon>
        <taxon>Spathaspora</taxon>
    </lineage>
</organism>
<evidence type="ECO:0000313" key="3">
    <source>
        <dbReference type="EMBL" id="KAG7664593.1"/>
    </source>
</evidence>
<dbReference type="RefSeq" id="XP_049264825.1">
    <property type="nucleotide sequence ID" value="XM_049405579.1"/>
</dbReference>
<evidence type="ECO:0000256" key="2">
    <source>
        <dbReference type="SAM" id="Phobius"/>
    </source>
</evidence>
<proteinExistence type="predicted"/>
<feature type="region of interest" description="Disordered" evidence="1">
    <location>
        <begin position="351"/>
        <end position="372"/>
    </location>
</feature>
<keyword evidence="2" id="KW-1133">Transmembrane helix</keyword>
<dbReference type="GeneID" id="73468689"/>
<name>A0A8J5UJJ0_9ASCO</name>
<feature type="compositionally biased region" description="Basic and acidic residues" evidence="1">
    <location>
        <begin position="643"/>
        <end position="653"/>
    </location>
</feature>
<keyword evidence="2" id="KW-0812">Transmembrane</keyword>
<reference evidence="3 4" key="1">
    <citation type="journal article" date="2021" name="DNA Res.">
        <title>Genome analysis of Candida subhashii reveals its hybrid nature and dual mitochondrial genome conformations.</title>
        <authorList>
            <person name="Mixao V."/>
            <person name="Hegedusova E."/>
            <person name="Saus E."/>
            <person name="Pryszcz L.P."/>
            <person name="Cillingova A."/>
            <person name="Nosek J."/>
            <person name="Gabaldon T."/>
        </authorList>
    </citation>
    <scope>NUCLEOTIDE SEQUENCE [LARGE SCALE GENOMIC DNA]</scope>
    <source>
        <strain evidence="3 4">CBS 10753</strain>
    </source>
</reference>
<keyword evidence="2" id="KW-0472">Membrane</keyword>
<feature type="compositionally biased region" description="Low complexity" evidence="1">
    <location>
        <begin position="358"/>
        <end position="371"/>
    </location>
</feature>
<protein>
    <recommendedName>
        <fullName evidence="5">Galactose oxidase</fullName>
    </recommendedName>
</protein>
<dbReference type="OrthoDB" id="3980762at2759"/>
<dbReference type="EMBL" id="JAGSYN010000070">
    <property type="protein sequence ID" value="KAG7664593.1"/>
    <property type="molecule type" value="Genomic_DNA"/>
</dbReference>
<comment type="caution">
    <text evidence="3">The sequence shown here is derived from an EMBL/GenBank/DDBJ whole genome shotgun (WGS) entry which is preliminary data.</text>
</comment>
<sequence length="678" mass="75665">MTELESTWNTLYDYESGKIYVHLKNNGLLRLNFSITGFDDVDKDSLQYFNLNNNQEIDTLTPPPEYSTLFILNQGLYALTSKTGDDQDLCGDGTISIIKFQENKNKWTSPISLNTNNISDGSFYRYPTIFTNPEDTTTIYIYGGICDKSGSISSRMLSIDFSSNKANSILTSTQPQPFYGAANLLAPNPQAQLVIGGESSNGWLNMCQLATWDFHSGWSSKQIKLADASETLNSRKFALALPIFDPLKNKKLLYNDFMLKEVLLIGGESGDGDKRMAATPEFVKLSLDSTNWSWDTNVTNGINGDEILGAATIFDTLVVINSTSTNRKRDDSYKINLWDTGSFKPVTSLKGNTKSLTSSSSDDSSSSSSSSGVNNKIIFGTVFPLGFMSIIIGVLIVYLIKRRNKNKLSPDERAYNEIDYKYEDIHSSSFIVEPQLYASDANSTLESASIDSWMKKRQDFEKIRHSYLASNETLSTDSDAPMMGRRQRDFAGERVVDDEDEEDREENSGGSSSTSEFDVTSLSVPQAAVMNKSIKTLTKSFSFTDTPSTPLSKKFKRLPNGNKLEYLSLSTRSKFRSPHERERKIEGLSDTTSLDEQVDVQVLVSSKRRSVLRVVNPDSRKASDATELAEDDDNENKPLNARETAEGDEHTMDDTWEDEFDFTSSTSSLRQRIPSGQK</sequence>
<feature type="region of interest" description="Disordered" evidence="1">
    <location>
        <begin position="617"/>
        <end position="654"/>
    </location>
</feature>
<evidence type="ECO:0000313" key="4">
    <source>
        <dbReference type="Proteomes" id="UP000694255"/>
    </source>
</evidence>
<evidence type="ECO:0000256" key="1">
    <source>
        <dbReference type="SAM" id="MobiDB-lite"/>
    </source>
</evidence>
<gene>
    <name evidence="3" type="ORF">J8A68_001888</name>
</gene>
<feature type="region of interest" description="Disordered" evidence="1">
    <location>
        <begin position="490"/>
        <end position="519"/>
    </location>
</feature>
<feature type="transmembrane region" description="Helical" evidence="2">
    <location>
        <begin position="377"/>
        <end position="400"/>
    </location>
</feature>